<dbReference type="SUPFAM" id="SSF51735">
    <property type="entry name" value="NAD(P)-binding Rossmann-fold domains"/>
    <property type="match status" value="1"/>
</dbReference>
<evidence type="ECO:0000256" key="2">
    <source>
        <dbReference type="ARBA" id="ARBA00023002"/>
    </source>
</evidence>
<dbReference type="PANTHER" id="PTHR42879:SF2">
    <property type="entry name" value="3-OXOACYL-[ACYL-CARRIER-PROTEIN] REDUCTASE FABG"/>
    <property type="match status" value="1"/>
</dbReference>
<dbReference type="SMART" id="SM00822">
    <property type="entry name" value="PKS_KR"/>
    <property type="match status" value="1"/>
</dbReference>
<dbReference type="RefSeq" id="WP_179502589.1">
    <property type="nucleotide sequence ID" value="NZ_JACCAA010000001.1"/>
</dbReference>
<dbReference type="AlphaFoldDB" id="A0A7Y9S2X5"/>
<evidence type="ECO:0000259" key="4">
    <source>
        <dbReference type="SMART" id="SM00822"/>
    </source>
</evidence>
<sequence length="260" mass="26646">MGTLDGKVALVTAGTRGIGRGIAEALLAQGASVVMTGRSPEKGAKALAEIGLTDRTAFLAGDARDKDEVAGWVAGAVERFGRLDILVNNAGGSDGFALVHELSDEAWDNAFTFIVDSAFWATRAALPVMLEQGSGRVVNISSVEGKMGNKAAVSHYISAKHAMNGFTKAVAFEYGQQGITSNAICPGAIETDLMVEVGPSFAAETGVTYEEYKADYAKDAAIGRLNTVEEVGAMAVLLAGPAGGGITGALLNVDGGTSPF</sequence>
<feature type="domain" description="Ketoreductase" evidence="4">
    <location>
        <begin position="7"/>
        <end position="192"/>
    </location>
</feature>
<reference evidence="5 6" key="1">
    <citation type="submission" date="2020-07" db="EMBL/GenBank/DDBJ databases">
        <title>Sequencing the genomes of 1000 actinobacteria strains.</title>
        <authorList>
            <person name="Klenk H.-P."/>
        </authorList>
    </citation>
    <scope>NUCLEOTIDE SEQUENCE [LARGE SCALE GENOMIC DNA]</scope>
    <source>
        <strain evidence="5 6">DSM 23819</strain>
    </source>
</reference>
<dbReference type="PRINTS" id="PR00080">
    <property type="entry name" value="SDRFAMILY"/>
</dbReference>
<evidence type="ECO:0000313" key="6">
    <source>
        <dbReference type="Proteomes" id="UP000540656"/>
    </source>
</evidence>
<dbReference type="GO" id="GO:0004316">
    <property type="term" value="F:3-oxoacyl-[acyl-carrier-protein] reductase (NADPH) activity"/>
    <property type="evidence" value="ECO:0007669"/>
    <property type="project" value="UniProtKB-EC"/>
</dbReference>
<accession>A0A7Y9S2X5</accession>
<dbReference type="InterPro" id="IPR036291">
    <property type="entry name" value="NAD(P)-bd_dom_sf"/>
</dbReference>
<proteinExistence type="inferred from homology"/>
<dbReference type="InterPro" id="IPR057326">
    <property type="entry name" value="KR_dom"/>
</dbReference>
<organism evidence="5 6">
    <name type="scientific">Nocardioides daedukensis</name>
    <dbReference type="NCBI Taxonomy" id="634462"/>
    <lineage>
        <taxon>Bacteria</taxon>
        <taxon>Bacillati</taxon>
        <taxon>Actinomycetota</taxon>
        <taxon>Actinomycetes</taxon>
        <taxon>Propionibacteriales</taxon>
        <taxon>Nocardioidaceae</taxon>
        <taxon>Nocardioides</taxon>
    </lineage>
</organism>
<dbReference type="CDD" id="cd05233">
    <property type="entry name" value="SDR_c"/>
    <property type="match status" value="1"/>
</dbReference>
<comment type="caution">
    <text evidence="5">The sequence shown here is derived from an EMBL/GenBank/DDBJ whole genome shotgun (WGS) entry which is preliminary data.</text>
</comment>
<dbReference type="EC" id="1.1.1.30" evidence="5"/>
<dbReference type="Pfam" id="PF00106">
    <property type="entry name" value="adh_short"/>
    <property type="match status" value="1"/>
</dbReference>
<gene>
    <name evidence="5" type="ORF">BJ980_002475</name>
</gene>
<dbReference type="InterPro" id="IPR050259">
    <property type="entry name" value="SDR"/>
</dbReference>
<comment type="similarity">
    <text evidence="1 3">Belongs to the short-chain dehydrogenases/reductases (SDR) family.</text>
</comment>
<evidence type="ECO:0000256" key="3">
    <source>
        <dbReference type="RuleBase" id="RU000363"/>
    </source>
</evidence>
<protein>
    <submittedName>
        <fullName evidence="5">3-hydroxybutyrate dehydrogenase/3-oxoacyl-[acyl-carrier protein] reductase</fullName>
        <ecNumber evidence="5">1.1.1.100</ecNumber>
        <ecNumber evidence="5">1.1.1.30</ecNumber>
    </submittedName>
</protein>
<dbReference type="PANTHER" id="PTHR42879">
    <property type="entry name" value="3-OXOACYL-(ACYL-CARRIER-PROTEIN) REDUCTASE"/>
    <property type="match status" value="1"/>
</dbReference>
<evidence type="ECO:0000313" key="5">
    <source>
        <dbReference type="EMBL" id="NYG59552.1"/>
    </source>
</evidence>
<keyword evidence="6" id="KW-1185">Reference proteome</keyword>
<evidence type="ECO:0000256" key="1">
    <source>
        <dbReference type="ARBA" id="ARBA00006484"/>
    </source>
</evidence>
<name>A0A7Y9S2X5_9ACTN</name>
<dbReference type="Proteomes" id="UP000540656">
    <property type="component" value="Unassembled WGS sequence"/>
</dbReference>
<keyword evidence="2 5" id="KW-0560">Oxidoreductase</keyword>
<dbReference type="FunFam" id="3.40.50.720:FF:000084">
    <property type="entry name" value="Short-chain dehydrogenase reductase"/>
    <property type="match status" value="1"/>
</dbReference>
<dbReference type="EC" id="1.1.1.100" evidence="5"/>
<dbReference type="InterPro" id="IPR002347">
    <property type="entry name" value="SDR_fam"/>
</dbReference>
<dbReference type="GO" id="GO:0003858">
    <property type="term" value="F:3-hydroxybutyrate dehydrogenase activity"/>
    <property type="evidence" value="ECO:0007669"/>
    <property type="project" value="UniProtKB-EC"/>
</dbReference>
<dbReference type="Gene3D" id="3.40.50.720">
    <property type="entry name" value="NAD(P)-binding Rossmann-like Domain"/>
    <property type="match status" value="1"/>
</dbReference>
<dbReference type="EMBL" id="JACCAA010000001">
    <property type="protein sequence ID" value="NYG59552.1"/>
    <property type="molecule type" value="Genomic_DNA"/>
</dbReference>
<dbReference type="PRINTS" id="PR00081">
    <property type="entry name" value="GDHRDH"/>
</dbReference>